<name>A0A151NF16_ALLMI</name>
<evidence type="ECO:0000313" key="2">
    <source>
        <dbReference type="Proteomes" id="UP000050525"/>
    </source>
</evidence>
<comment type="caution">
    <text evidence="1">The sequence shown here is derived from an EMBL/GenBank/DDBJ whole genome shotgun (WGS) entry which is preliminary data.</text>
</comment>
<dbReference type="EMBL" id="AKHW03003201">
    <property type="protein sequence ID" value="KYO35388.1"/>
    <property type="molecule type" value="Genomic_DNA"/>
</dbReference>
<dbReference type="AlphaFoldDB" id="A0A151NF16"/>
<reference evidence="1 2" key="1">
    <citation type="journal article" date="2012" name="Genome Biol.">
        <title>Sequencing three crocodilian genomes to illuminate the evolution of archosaurs and amniotes.</title>
        <authorList>
            <person name="St John J.A."/>
            <person name="Braun E.L."/>
            <person name="Isberg S.R."/>
            <person name="Miles L.G."/>
            <person name="Chong A.Y."/>
            <person name="Gongora J."/>
            <person name="Dalzell P."/>
            <person name="Moran C."/>
            <person name="Bed'hom B."/>
            <person name="Abzhanov A."/>
            <person name="Burgess S.C."/>
            <person name="Cooksey A.M."/>
            <person name="Castoe T.A."/>
            <person name="Crawford N.G."/>
            <person name="Densmore L.D."/>
            <person name="Drew J.C."/>
            <person name="Edwards S.V."/>
            <person name="Faircloth B.C."/>
            <person name="Fujita M.K."/>
            <person name="Greenwold M.J."/>
            <person name="Hoffmann F.G."/>
            <person name="Howard J.M."/>
            <person name="Iguchi T."/>
            <person name="Janes D.E."/>
            <person name="Khan S.Y."/>
            <person name="Kohno S."/>
            <person name="de Koning A.J."/>
            <person name="Lance S.L."/>
            <person name="McCarthy F.M."/>
            <person name="McCormack J.E."/>
            <person name="Merchant M.E."/>
            <person name="Peterson D.G."/>
            <person name="Pollock D.D."/>
            <person name="Pourmand N."/>
            <person name="Raney B.J."/>
            <person name="Roessler K.A."/>
            <person name="Sanford J.R."/>
            <person name="Sawyer R.H."/>
            <person name="Schmidt C.J."/>
            <person name="Triplett E.W."/>
            <person name="Tuberville T.D."/>
            <person name="Venegas-Anaya M."/>
            <person name="Howard J.T."/>
            <person name="Jarvis E.D."/>
            <person name="Guillette L.J.Jr."/>
            <person name="Glenn T.C."/>
            <person name="Green R.E."/>
            <person name="Ray D.A."/>
        </authorList>
    </citation>
    <scope>NUCLEOTIDE SEQUENCE [LARGE SCALE GENOMIC DNA]</scope>
    <source>
        <strain evidence="1">KSC_2009_1</strain>
    </source>
</reference>
<gene>
    <name evidence="1" type="ORF">Y1Q_0007975</name>
</gene>
<accession>A0A151NF16</accession>
<evidence type="ECO:0000313" key="1">
    <source>
        <dbReference type="EMBL" id="KYO35388.1"/>
    </source>
</evidence>
<protein>
    <submittedName>
        <fullName evidence="1">Uncharacterized protein</fullName>
    </submittedName>
</protein>
<proteinExistence type="predicted"/>
<keyword evidence="2" id="KW-1185">Reference proteome</keyword>
<organism evidence="1 2">
    <name type="scientific">Alligator mississippiensis</name>
    <name type="common">American alligator</name>
    <dbReference type="NCBI Taxonomy" id="8496"/>
    <lineage>
        <taxon>Eukaryota</taxon>
        <taxon>Metazoa</taxon>
        <taxon>Chordata</taxon>
        <taxon>Craniata</taxon>
        <taxon>Vertebrata</taxon>
        <taxon>Euteleostomi</taxon>
        <taxon>Archelosauria</taxon>
        <taxon>Archosauria</taxon>
        <taxon>Crocodylia</taxon>
        <taxon>Alligatoridae</taxon>
        <taxon>Alligatorinae</taxon>
        <taxon>Alligator</taxon>
    </lineage>
</organism>
<dbReference type="Proteomes" id="UP000050525">
    <property type="component" value="Unassembled WGS sequence"/>
</dbReference>
<sequence length="68" mass="7581">MEDIAQEKVFQRAMREHWGQMEAIEDHCIMLLEQQTESQDWAVVAADADCQALDTLTGLAGMPMSPGT</sequence>